<dbReference type="AlphaFoldDB" id="A0A1R3KZI9"/>
<dbReference type="EMBL" id="AWUE01009069">
    <property type="protein sequence ID" value="OMP12523.1"/>
    <property type="molecule type" value="Genomic_DNA"/>
</dbReference>
<comment type="caution">
    <text evidence="1">The sequence shown here is derived from an EMBL/GenBank/DDBJ whole genome shotgun (WGS) entry which is preliminary data.</text>
</comment>
<evidence type="ECO:0000313" key="2">
    <source>
        <dbReference type="Proteomes" id="UP000187203"/>
    </source>
</evidence>
<accession>A0A1R3KZI9</accession>
<name>A0A1R3KZI9_9ROSI</name>
<organism evidence="1 2">
    <name type="scientific">Corchorus olitorius</name>
    <dbReference type="NCBI Taxonomy" id="93759"/>
    <lineage>
        <taxon>Eukaryota</taxon>
        <taxon>Viridiplantae</taxon>
        <taxon>Streptophyta</taxon>
        <taxon>Embryophyta</taxon>
        <taxon>Tracheophyta</taxon>
        <taxon>Spermatophyta</taxon>
        <taxon>Magnoliopsida</taxon>
        <taxon>eudicotyledons</taxon>
        <taxon>Gunneridae</taxon>
        <taxon>Pentapetalae</taxon>
        <taxon>rosids</taxon>
        <taxon>malvids</taxon>
        <taxon>Malvales</taxon>
        <taxon>Malvaceae</taxon>
        <taxon>Grewioideae</taxon>
        <taxon>Apeibeae</taxon>
        <taxon>Corchorus</taxon>
    </lineage>
</organism>
<reference evidence="2" key="1">
    <citation type="submission" date="2013-09" db="EMBL/GenBank/DDBJ databases">
        <title>Corchorus olitorius genome sequencing.</title>
        <authorList>
            <person name="Alam M."/>
            <person name="Haque M.S."/>
            <person name="Islam M.S."/>
            <person name="Emdad E.M."/>
            <person name="Islam M.M."/>
            <person name="Ahmed B."/>
            <person name="Halim A."/>
            <person name="Hossen Q.M.M."/>
            <person name="Hossain M.Z."/>
            <person name="Ahmed R."/>
            <person name="Khan M.M."/>
            <person name="Islam R."/>
            <person name="Rashid M.M."/>
            <person name="Khan S.A."/>
            <person name="Rahman M.S."/>
            <person name="Alam M."/>
            <person name="Yahiya A.S."/>
            <person name="Khan M.S."/>
            <person name="Azam M.S."/>
            <person name="Haque T."/>
            <person name="Lashkar M.Z.H."/>
            <person name="Akhand A.I."/>
            <person name="Morshed G."/>
            <person name="Roy S."/>
            <person name="Uddin K.S."/>
            <person name="Rabeya T."/>
            <person name="Hossain A.S."/>
            <person name="Chowdhury A."/>
            <person name="Snigdha A.R."/>
            <person name="Mortoza M.S."/>
            <person name="Matin S.A."/>
            <person name="Hoque S.M.E."/>
            <person name="Islam M.K."/>
            <person name="Roy D.K."/>
            <person name="Haider R."/>
            <person name="Moosa M.M."/>
            <person name="Elias S.M."/>
            <person name="Hasan A.M."/>
            <person name="Jahan S."/>
            <person name="Shafiuddin M."/>
            <person name="Mahmood N."/>
            <person name="Shommy N.S."/>
        </authorList>
    </citation>
    <scope>NUCLEOTIDE SEQUENCE [LARGE SCALE GENOMIC DNA]</scope>
    <source>
        <strain evidence="2">cv. O-4</strain>
    </source>
</reference>
<gene>
    <name evidence="1" type="ORF">COLO4_03080</name>
</gene>
<evidence type="ECO:0000313" key="1">
    <source>
        <dbReference type="EMBL" id="OMP12523.1"/>
    </source>
</evidence>
<keyword evidence="2" id="KW-1185">Reference proteome</keyword>
<protein>
    <submittedName>
        <fullName evidence="1">Uncharacterized protein</fullName>
    </submittedName>
</protein>
<proteinExistence type="predicted"/>
<dbReference type="Proteomes" id="UP000187203">
    <property type="component" value="Unassembled WGS sequence"/>
</dbReference>
<sequence>MSPYRIFGNTCTVPRRRARCKLQLFTSDNDQVTFTLKLRYPQCNHAIKRIARRQVGNFIIRPYAFKSIKVAVFRRKVLYPALHWRDIGQTEFMLDLP</sequence>